<dbReference type="NCBIfam" id="NF037979">
    <property type="entry name" value="Na_transp"/>
    <property type="match status" value="1"/>
</dbReference>
<dbReference type="STRING" id="443218.AS9A_4375"/>
<evidence type="ECO:0000313" key="7">
    <source>
        <dbReference type="EMBL" id="AEF42808.1"/>
    </source>
</evidence>
<dbReference type="Pfam" id="PF00209">
    <property type="entry name" value="SNF"/>
    <property type="match status" value="2"/>
</dbReference>
<feature type="transmembrane region" description="Helical" evidence="6">
    <location>
        <begin position="20"/>
        <end position="41"/>
    </location>
</feature>
<evidence type="ECO:0000256" key="4">
    <source>
        <dbReference type="ARBA" id="ARBA00022989"/>
    </source>
</evidence>
<feature type="transmembrane region" description="Helical" evidence="6">
    <location>
        <begin position="366"/>
        <end position="383"/>
    </location>
</feature>
<dbReference type="AlphaFoldDB" id="F6EM27"/>
<name>F6EM27_HOYSD</name>
<keyword evidence="5 6" id="KW-0472">Membrane</keyword>
<protein>
    <submittedName>
        <fullName evidence="7">Transporter</fullName>
    </submittedName>
</protein>
<feature type="transmembrane region" description="Helical" evidence="6">
    <location>
        <begin position="162"/>
        <end position="181"/>
    </location>
</feature>
<proteinExistence type="predicted"/>
<feature type="transmembrane region" description="Helical" evidence="6">
    <location>
        <begin position="403"/>
        <end position="420"/>
    </location>
</feature>
<keyword evidence="2" id="KW-0813">Transport</keyword>
<accession>F6EM27</accession>
<dbReference type="PROSITE" id="PS50267">
    <property type="entry name" value="NA_NEUROTRAN_SYMP_3"/>
    <property type="match status" value="1"/>
</dbReference>
<dbReference type="PANTHER" id="PTHR42948:SF1">
    <property type="entry name" value="TRANSPORTER"/>
    <property type="match status" value="1"/>
</dbReference>
<dbReference type="HOGENOM" id="CLU_006855_3_3_11"/>
<feature type="transmembrane region" description="Helical" evidence="6">
    <location>
        <begin position="193"/>
        <end position="221"/>
    </location>
</feature>
<evidence type="ECO:0000256" key="5">
    <source>
        <dbReference type="ARBA" id="ARBA00023136"/>
    </source>
</evidence>
<dbReference type="KEGG" id="asd:AS9A_4375"/>
<dbReference type="CDD" id="cd10334">
    <property type="entry name" value="SLC6sbd_u1"/>
    <property type="match status" value="1"/>
</dbReference>
<organism evidence="7 8">
    <name type="scientific">Hoyosella subflava (strain DSM 45089 / JCM 17490 / NBRC 109087 / DQS3-9A1)</name>
    <name type="common">Amycolicicoccus subflavus</name>
    <dbReference type="NCBI Taxonomy" id="443218"/>
    <lineage>
        <taxon>Bacteria</taxon>
        <taxon>Bacillati</taxon>
        <taxon>Actinomycetota</taxon>
        <taxon>Actinomycetes</taxon>
        <taxon>Mycobacteriales</taxon>
        <taxon>Hoyosellaceae</taxon>
        <taxon>Hoyosella</taxon>
    </lineage>
</organism>
<dbReference type="InterPro" id="IPR037272">
    <property type="entry name" value="SNS_sf"/>
</dbReference>
<dbReference type="eggNOG" id="COG0733">
    <property type="taxonomic scope" value="Bacteria"/>
</dbReference>
<feature type="transmembrane region" description="Helical" evidence="6">
    <location>
        <begin position="270"/>
        <end position="295"/>
    </location>
</feature>
<dbReference type="GO" id="GO:0016020">
    <property type="term" value="C:membrane"/>
    <property type="evidence" value="ECO:0007669"/>
    <property type="project" value="UniProtKB-SubCell"/>
</dbReference>
<feature type="transmembrane region" description="Helical" evidence="6">
    <location>
        <begin position="233"/>
        <end position="258"/>
    </location>
</feature>
<feature type="transmembrane region" description="Helical" evidence="6">
    <location>
        <begin position="98"/>
        <end position="122"/>
    </location>
</feature>
<comment type="subcellular location">
    <subcellularLocation>
        <location evidence="1">Membrane</location>
        <topology evidence="1">Multi-pass membrane protein</topology>
    </subcellularLocation>
</comment>
<evidence type="ECO:0000313" key="8">
    <source>
        <dbReference type="Proteomes" id="UP000009235"/>
    </source>
</evidence>
<dbReference type="Proteomes" id="UP000009235">
    <property type="component" value="Chromosome"/>
</dbReference>
<dbReference type="EMBL" id="CP002786">
    <property type="protein sequence ID" value="AEF42808.1"/>
    <property type="molecule type" value="Genomic_DNA"/>
</dbReference>
<feature type="transmembrane region" description="Helical" evidence="6">
    <location>
        <begin position="328"/>
        <end position="354"/>
    </location>
</feature>
<evidence type="ECO:0000256" key="1">
    <source>
        <dbReference type="ARBA" id="ARBA00004141"/>
    </source>
</evidence>
<reference evidence="7 8" key="1">
    <citation type="journal article" date="2011" name="J. Bacteriol.">
        <title>Complete genome sequence of Amycolicicoccus subflavus DQS3-9A1T, an actinomycete isolated from crude oil-polluted soil.</title>
        <authorList>
            <person name="Cai M."/>
            <person name="Chen W.M."/>
            <person name="Nie Y."/>
            <person name="Chi C.Q."/>
            <person name="Wang Y.N."/>
            <person name="Tang Y.Q."/>
            <person name="Li G.Y."/>
            <person name="Wu X.L."/>
        </authorList>
    </citation>
    <scope>NUCLEOTIDE SEQUENCE [LARGE SCALE GENOMIC DNA]</scope>
    <source>
        <strain evidence="8">DSM 45089 / DQS3-9A1</strain>
    </source>
</reference>
<keyword evidence="8" id="KW-1185">Reference proteome</keyword>
<gene>
    <name evidence="7" type="ordered locus">AS9A_4375</name>
</gene>
<dbReference type="SUPFAM" id="SSF161070">
    <property type="entry name" value="SNF-like"/>
    <property type="match status" value="1"/>
</dbReference>
<sequence>MPQTGMQQTRTAEQPDREAWSCRSVFILAAIGSAVGLGNIWRFPYVAYENGAGAFIIPYLFALLTAGIPLLFLDYAIGHKFRASAPLAFRRLHKRAEFIGWWQVGICFVIAAYYAVIVAWAVRYTFFSITRAWGDDPEGFLFTDFLRQQEGAAVGTSLVPGVAFPLILIWLAVLIALGLGIQRGIGRANKIFVPLLIVTFIVLVVRSLFLPGSIAGLNAFFTPDWNVLREPTVWIAAYGHIFFSVSVAFGIMVTYSSYLKRKTNLTGSGLVVGFANSGFEILAGVGVFAALGYMATLASVPVDEVVSGGIGLAFIAFPQIISAMPGGALFGVLFFGCLVFAGYTSLISLVQVVVAAVQEKLGISRVAAVVAVGTPMALVSLAFFPTTTGVNVLDVVDKFTNNLGIVGVALVSVVTLSWLLRRLPELQAHLNSVSTFQLGSPWIIFVSVLTPAVIGTMLVTELHTLLRDGYSGLPGGFVGTFGWALQAALIILAIIAATLPWRAQQTVFLSAAPSRNEVRQ</sequence>
<keyword evidence="3 6" id="KW-0812">Transmembrane</keyword>
<feature type="transmembrane region" description="Helical" evidence="6">
    <location>
        <begin position="53"/>
        <end position="77"/>
    </location>
</feature>
<feature type="transmembrane region" description="Helical" evidence="6">
    <location>
        <begin position="441"/>
        <end position="460"/>
    </location>
</feature>
<dbReference type="InterPro" id="IPR000175">
    <property type="entry name" value="Na/ntran_symport"/>
</dbReference>
<evidence type="ECO:0000256" key="6">
    <source>
        <dbReference type="SAM" id="Phobius"/>
    </source>
</evidence>
<dbReference type="PRINTS" id="PR00176">
    <property type="entry name" value="NANEUSMPORT"/>
</dbReference>
<feature type="transmembrane region" description="Helical" evidence="6">
    <location>
        <begin position="480"/>
        <end position="501"/>
    </location>
</feature>
<keyword evidence="4 6" id="KW-1133">Transmembrane helix</keyword>
<evidence type="ECO:0000256" key="2">
    <source>
        <dbReference type="ARBA" id="ARBA00022448"/>
    </source>
</evidence>
<evidence type="ECO:0000256" key="3">
    <source>
        <dbReference type="ARBA" id="ARBA00022692"/>
    </source>
</evidence>
<dbReference type="PANTHER" id="PTHR42948">
    <property type="entry name" value="TRANSPORTER"/>
    <property type="match status" value="1"/>
</dbReference>